<evidence type="ECO:0000313" key="2">
    <source>
        <dbReference type="EMBL" id="MCZ0863649.1"/>
    </source>
</evidence>
<keyword evidence="1" id="KW-1133">Transmembrane helix</keyword>
<evidence type="ECO:0000313" key="3">
    <source>
        <dbReference type="Proteomes" id="UP001069090"/>
    </source>
</evidence>
<name>A0A9J6RH44_9GAMM</name>
<dbReference type="Proteomes" id="UP001069090">
    <property type="component" value="Unassembled WGS sequence"/>
</dbReference>
<feature type="transmembrane region" description="Helical" evidence="1">
    <location>
        <begin position="17"/>
        <end position="39"/>
    </location>
</feature>
<proteinExistence type="predicted"/>
<reference evidence="2 3" key="1">
    <citation type="submission" date="2022-12" db="EMBL/GenBank/DDBJ databases">
        <title>Dasania phycosphaerae sp. nov., isolated from particulate material of the south coast of Korea.</title>
        <authorList>
            <person name="Jiang Y."/>
        </authorList>
    </citation>
    <scope>NUCLEOTIDE SEQUENCE [LARGE SCALE GENOMIC DNA]</scope>
    <source>
        <strain evidence="2 3">GY-19</strain>
    </source>
</reference>
<accession>A0A9J6RH44</accession>
<evidence type="ECO:0000256" key="1">
    <source>
        <dbReference type="SAM" id="Phobius"/>
    </source>
</evidence>
<keyword evidence="3" id="KW-1185">Reference proteome</keyword>
<comment type="caution">
    <text evidence="2">The sequence shown here is derived from an EMBL/GenBank/DDBJ whole genome shotgun (WGS) entry which is preliminary data.</text>
</comment>
<keyword evidence="1" id="KW-0472">Membrane</keyword>
<protein>
    <submittedName>
        <fullName evidence="2">Uncharacterized protein</fullName>
    </submittedName>
</protein>
<gene>
    <name evidence="2" type="ORF">O0V09_00455</name>
</gene>
<dbReference type="RefSeq" id="WP_258329799.1">
    <property type="nucleotide sequence ID" value="NZ_JAPTGG010000001.1"/>
</dbReference>
<dbReference type="AlphaFoldDB" id="A0A9J6RH44"/>
<organism evidence="2 3">
    <name type="scientific">Dasania phycosphaerae</name>
    <dbReference type="NCBI Taxonomy" id="2950436"/>
    <lineage>
        <taxon>Bacteria</taxon>
        <taxon>Pseudomonadati</taxon>
        <taxon>Pseudomonadota</taxon>
        <taxon>Gammaproteobacteria</taxon>
        <taxon>Cellvibrionales</taxon>
        <taxon>Spongiibacteraceae</taxon>
        <taxon>Dasania</taxon>
    </lineage>
</organism>
<sequence length="70" mass="7785">MTELTAPQILLSGEWQAALFLGAFFVVNIAITSFLSAYLKKRAEDYAYQQVAADITKAVESIKADFFGKY</sequence>
<keyword evidence="1" id="KW-0812">Transmembrane</keyword>
<dbReference type="EMBL" id="JAPTGG010000001">
    <property type="protein sequence ID" value="MCZ0863649.1"/>
    <property type="molecule type" value="Genomic_DNA"/>
</dbReference>